<dbReference type="GO" id="GO:0008654">
    <property type="term" value="P:phospholipid biosynthetic process"/>
    <property type="evidence" value="ECO:0007669"/>
    <property type="project" value="InterPro"/>
</dbReference>
<dbReference type="PANTHER" id="PTHR10067:SF17">
    <property type="entry name" value="PHOSPHATIDYLSERINE DECARBOXYLASE PROENZYME 2"/>
    <property type="match status" value="1"/>
</dbReference>
<dbReference type="PANTHER" id="PTHR10067">
    <property type="entry name" value="PHOSPHATIDYLSERINE DECARBOXYLASE"/>
    <property type="match status" value="1"/>
</dbReference>
<reference evidence="5 6" key="1">
    <citation type="submission" date="2018-05" db="EMBL/GenBank/DDBJ databases">
        <authorList>
            <person name="Goeker M."/>
            <person name="Huntemann M."/>
            <person name="Clum A."/>
            <person name="Pillay M."/>
            <person name="Palaniappan K."/>
            <person name="Varghese N."/>
            <person name="Mikhailova N."/>
            <person name="Stamatis D."/>
            <person name="Reddy T."/>
            <person name="Daum C."/>
            <person name="Shapiro N."/>
            <person name="Ivanova N."/>
            <person name="Kyrpides N."/>
            <person name="Woyke T."/>
        </authorList>
    </citation>
    <scope>NUCLEOTIDE SEQUENCE [LARGE SCALE GENOMIC DNA]</scope>
    <source>
        <strain evidence="5 6">DSM 26524</strain>
    </source>
</reference>
<evidence type="ECO:0000256" key="4">
    <source>
        <dbReference type="ARBA" id="ARBA00023317"/>
    </source>
</evidence>
<dbReference type="AlphaFoldDB" id="A0AB73T512"/>
<comment type="caution">
    <text evidence="5">The sequence shown here is derived from an EMBL/GenBank/DDBJ whole genome shotgun (WGS) entry which is preliminary data.</text>
</comment>
<dbReference type="EMBL" id="QGGY01000005">
    <property type="protein sequence ID" value="PWJ76297.1"/>
    <property type="molecule type" value="Genomic_DNA"/>
</dbReference>
<proteinExistence type="predicted"/>
<dbReference type="InterPro" id="IPR003817">
    <property type="entry name" value="PS_Dcarbxylase"/>
</dbReference>
<sequence length="291" mass="33429">MKYIDKSGNTYQEDNAQDKLLRKLYTSVWGRLLLKPLVHPALSRAAGAVLDTGFSRILIKPFIKANHIDMSPYVRRKYTSYNDFFTREIQPEERMINLDEHHIVSPSDGKVSAYELKNGMSFWVKNTRYTLETLLKSKKLAGKYKDGYLVVIRLTVDDYHRYCYPVSGRKSANRHISGVLHTVNPAACETLPVYKENTREYTLIRSSRFGDVLQMEVGALMVGRILNYHGIRNVEKGQEKGRFEFGGSTIILVLEKSRVQLDHRLLENTENGYETLVKMGESIGQEKTLDN</sequence>
<evidence type="ECO:0000313" key="6">
    <source>
        <dbReference type="Proteomes" id="UP000245412"/>
    </source>
</evidence>
<dbReference type="Pfam" id="PF02666">
    <property type="entry name" value="PS_Dcarbxylase"/>
    <property type="match status" value="1"/>
</dbReference>
<keyword evidence="1" id="KW-0210">Decarboxylase</keyword>
<dbReference type="Proteomes" id="UP000245412">
    <property type="component" value="Unassembled WGS sequence"/>
</dbReference>
<gene>
    <name evidence="5" type="ORF">C7383_105335</name>
</gene>
<keyword evidence="2" id="KW-0865">Zymogen</keyword>
<dbReference type="GO" id="GO:0004609">
    <property type="term" value="F:phosphatidylserine decarboxylase activity"/>
    <property type="evidence" value="ECO:0007669"/>
    <property type="project" value="InterPro"/>
</dbReference>
<organism evidence="5 6">
    <name type="scientific">Murimonas intestini</name>
    <dbReference type="NCBI Taxonomy" id="1337051"/>
    <lineage>
        <taxon>Bacteria</taxon>
        <taxon>Bacillati</taxon>
        <taxon>Bacillota</taxon>
        <taxon>Clostridia</taxon>
        <taxon>Lachnospirales</taxon>
        <taxon>Lachnospiraceae</taxon>
        <taxon>Murimonas</taxon>
    </lineage>
</organism>
<name>A0AB73T512_9FIRM</name>
<keyword evidence="6" id="KW-1185">Reference proteome</keyword>
<keyword evidence="4" id="KW-0670">Pyruvate</keyword>
<evidence type="ECO:0000256" key="3">
    <source>
        <dbReference type="ARBA" id="ARBA00023239"/>
    </source>
</evidence>
<protein>
    <submittedName>
        <fullName evidence="5">Phosphatidylserine decarboxylase</fullName>
    </submittedName>
</protein>
<evidence type="ECO:0000256" key="1">
    <source>
        <dbReference type="ARBA" id="ARBA00022793"/>
    </source>
</evidence>
<dbReference type="RefSeq" id="WP_109626343.1">
    <property type="nucleotide sequence ID" value="NZ_JANKBI010000003.1"/>
</dbReference>
<evidence type="ECO:0000256" key="2">
    <source>
        <dbReference type="ARBA" id="ARBA00023145"/>
    </source>
</evidence>
<accession>A0AB73T512</accession>
<keyword evidence="3" id="KW-0456">Lyase</keyword>
<evidence type="ECO:0000313" key="5">
    <source>
        <dbReference type="EMBL" id="PWJ76297.1"/>
    </source>
</evidence>